<dbReference type="Pfam" id="PF13556">
    <property type="entry name" value="HTH_30"/>
    <property type="match status" value="1"/>
</dbReference>
<proteinExistence type="predicted"/>
<dbReference type="EMBL" id="JRTT01000026">
    <property type="protein sequence ID" value="KHD75574.1"/>
    <property type="molecule type" value="Genomic_DNA"/>
</dbReference>
<keyword evidence="4" id="KW-1185">Reference proteome</keyword>
<accession>A0A0A6UML7</accession>
<dbReference type="InterPro" id="IPR025736">
    <property type="entry name" value="PucR_C-HTH_dom"/>
</dbReference>
<dbReference type="RefSeq" id="WP_043527294.1">
    <property type="nucleotide sequence ID" value="NZ_BAABKU010000027.1"/>
</dbReference>
<dbReference type="Proteomes" id="UP000054537">
    <property type="component" value="Unassembled WGS sequence"/>
</dbReference>
<gene>
    <name evidence="3" type="ORF">MB27_22470</name>
</gene>
<dbReference type="STRING" id="1869.MB27_22470"/>
<sequence length="98" mass="10571">MMDSKSGGPAWQGDLVPTLRLYLEADLNRRKVATQLHVHPNTVDYRIRRVAVLTGLDTTAHRDLLTLSAALAAHDAATATPHRDGAGVPEQAPTVPQL</sequence>
<protein>
    <recommendedName>
        <fullName evidence="2">PucR C-terminal helix-turn-helix domain-containing protein</fullName>
    </recommendedName>
</protein>
<evidence type="ECO:0000259" key="2">
    <source>
        <dbReference type="Pfam" id="PF13556"/>
    </source>
</evidence>
<dbReference type="AlphaFoldDB" id="A0A0A6UML7"/>
<name>A0A0A6UML7_ACTUT</name>
<organism evidence="3 4">
    <name type="scientific">Actinoplanes utahensis</name>
    <dbReference type="NCBI Taxonomy" id="1869"/>
    <lineage>
        <taxon>Bacteria</taxon>
        <taxon>Bacillati</taxon>
        <taxon>Actinomycetota</taxon>
        <taxon>Actinomycetes</taxon>
        <taxon>Micromonosporales</taxon>
        <taxon>Micromonosporaceae</taxon>
        <taxon>Actinoplanes</taxon>
    </lineage>
</organism>
<comment type="caution">
    <text evidence="3">The sequence shown here is derived from an EMBL/GenBank/DDBJ whole genome shotgun (WGS) entry which is preliminary data.</text>
</comment>
<dbReference type="Gene3D" id="1.10.10.2840">
    <property type="entry name" value="PucR C-terminal helix-turn-helix domain"/>
    <property type="match status" value="1"/>
</dbReference>
<evidence type="ECO:0000256" key="1">
    <source>
        <dbReference type="SAM" id="MobiDB-lite"/>
    </source>
</evidence>
<dbReference type="OrthoDB" id="4571023at2"/>
<feature type="domain" description="PucR C-terminal helix-turn-helix" evidence="2">
    <location>
        <begin position="15"/>
        <end position="73"/>
    </location>
</feature>
<feature type="region of interest" description="Disordered" evidence="1">
    <location>
        <begin position="77"/>
        <end position="98"/>
    </location>
</feature>
<dbReference type="PANTHER" id="PTHR33744">
    <property type="entry name" value="CARBOHYDRATE DIACID REGULATOR"/>
    <property type="match status" value="1"/>
</dbReference>
<dbReference type="InterPro" id="IPR051448">
    <property type="entry name" value="CdaR-like_regulators"/>
</dbReference>
<evidence type="ECO:0000313" key="3">
    <source>
        <dbReference type="EMBL" id="KHD75574.1"/>
    </source>
</evidence>
<dbReference type="InterPro" id="IPR042070">
    <property type="entry name" value="PucR_C-HTH_sf"/>
</dbReference>
<reference evidence="3 4" key="1">
    <citation type="submission" date="2014-10" db="EMBL/GenBank/DDBJ databases">
        <title>Draft genome sequence of Actinoplanes utahensis NRRL 12052.</title>
        <authorList>
            <person name="Velasco-Bucheli B."/>
            <person name="del Cerro C."/>
            <person name="Hormigo D."/>
            <person name="Garcia J.L."/>
            <person name="Acebal C."/>
            <person name="Arroyo M."/>
            <person name="de la Mata I."/>
        </authorList>
    </citation>
    <scope>NUCLEOTIDE SEQUENCE [LARGE SCALE GENOMIC DNA]</scope>
    <source>
        <strain evidence="3 4">NRRL 12052</strain>
    </source>
</reference>
<dbReference type="eggNOG" id="COG2508">
    <property type="taxonomic scope" value="Bacteria"/>
</dbReference>
<evidence type="ECO:0000313" key="4">
    <source>
        <dbReference type="Proteomes" id="UP000054537"/>
    </source>
</evidence>